<proteinExistence type="predicted"/>
<dbReference type="EMBL" id="JACEIK010007188">
    <property type="protein sequence ID" value="MCE3049856.1"/>
    <property type="molecule type" value="Genomic_DNA"/>
</dbReference>
<comment type="caution">
    <text evidence="1">The sequence shown here is derived from an EMBL/GenBank/DDBJ whole genome shotgun (WGS) entry which is preliminary data.</text>
</comment>
<evidence type="ECO:0000313" key="1">
    <source>
        <dbReference type="EMBL" id="MCE3049856.1"/>
    </source>
</evidence>
<protein>
    <submittedName>
        <fullName evidence="1">Uncharacterized protein</fullName>
    </submittedName>
</protein>
<evidence type="ECO:0000313" key="2">
    <source>
        <dbReference type="Proteomes" id="UP000823775"/>
    </source>
</evidence>
<reference evidence="1 2" key="1">
    <citation type="journal article" date="2021" name="BMC Genomics">
        <title>Datura genome reveals duplications of psychoactive alkaloid biosynthetic genes and high mutation rate following tissue culture.</title>
        <authorList>
            <person name="Rajewski A."/>
            <person name="Carter-House D."/>
            <person name="Stajich J."/>
            <person name="Litt A."/>
        </authorList>
    </citation>
    <scope>NUCLEOTIDE SEQUENCE [LARGE SCALE GENOMIC DNA]</scope>
    <source>
        <strain evidence="1">AR-01</strain>
    </source>
</reference>
<dbReference type="Proteomes" id="UP000823775">
    <property type="component" value="Unassembled WGS sequence"/>
</dbReference>
<gene>
    <name evidence="1" type="ORF">HAX54_045937</name>
</gene>
<organism evidence="1 2">
    <name type="scientific">Datura stramonium</name>
    <name type="common">Jimsonweed</name>
    <name type="synonym">Common thornapple</name>
    <dbReference type="NCBI Taxonomy" id="4076"/>
    <lineage>
        <taxon>Eukaryota</taxon>
        <taxon>Viridiplantae</taxon>
        <taxon>Streptophyta</taxon>
        <taxon>Embryophyta</taxon>
        <taxon>Tracheophyta</taxon>
        <taxon>Spermatophyta</taxon>
        <taxon>Magnoliopsida</taxon>
        <taxon>eudicotyledons</taxon>
        <taxon>Gunneridae</taxon>
        <taxon>Pentapetalae</taxon>
        <taxon>asterids</taxon>
        <taxon>lamiids</taxon>
        <taxon>Solanales</taxon>
        <taxon>Solanaceae</taxon>
        <taxon>Solanoideae</taxon>
        <taxon>Datureae</taxon>
        <taxon>Datura</taxon>
    </lineage>
</organism>
<keyword evidence="2" id="KW-1185">Reference proteome</keyword>
<accession>A0ABS8WIV8</accession>
<sequence>MSNTGGGRRSSYVFTTSNIEGRPTFIIHSQCRISEEVDVHHSFTTSNIGGGRRSLFIHNVEYRRTPMIHHSLQCQMPEGQCSYSFITSNTGEDRSVSSFITTSNIEGGQCSSLILASELSEEPAFIIHSQCRIPEEAGVHHHL</sequence>
<name>A0ABS8WIV8_DATST</name>